<comment type="caution">
    <text evidence="2">The sequence shown here is derived from an EMBL/GenBank/DDBJ whole genome shotgun (WGS) entry which is preliminary data.</text>
</comment>
<sequence>MKESCDDSVQGCPATIVAHVRGVREHRRIVDGQTGKPVFVARRVHDHVFIGRRGIADVDGAWWLVDLDSLRKNILDQSVTYGAPPCRRSCGGGPRSHPTSRRRRVPGSGLSRHAGPHDHGRCAARAGQ</sequence>
<accession>A0ABP8RZF4</accession>
<evidence type="ECO:0000256" key="1">
    <source>
        <dbReference type="SAM" id="MobiDB-lite"/>
    </source>
</evidence>
<name>A0ABP8RZF4_9PSEU</name>
<reference evidence="3" key="1">
    <citation type="journal article" date="2019" name="Int. J. Syst. Evol. Microbiol.">
        <title>The Global Catalogue of Microorganisms (GCM) 10K type strain sequencing project: providing services to taxonomists for standard genome sequencing and annotation.</title>
        <authorList>
            <consortium name="The Broad Institute Genomics Platform"/>
            <consortium name="The Broad Institute Genome Sequencing Center for Infectious Disease"/>
            <person name="Wu L."/>
            <person name="Ma J."/>
        </authorList>
    </citation>
    <scope>NUCLEOTIDE SEQUENCE [LARGE SCALE GENOMIC DNA]</scope>
    <source>
        <strain evidence="3">JCM 17906</strain>
    </source>
</reference>
<evidence type="ECO:0000313" key="3">
    <source>
        <dbReference type="Proteomes" id="UP001501598"/>
    </source>
</evidence>
<keyword evidence="3" id="KW-1185">Reference proteome</keyword>
<evidence type="ECO:0000313" key="2">
    <source>
        <dbReference type="EMBL" id="GAA4554936.1"/>
    </source>
</evidence>
<protein>
    <submittedName>
        <fullName evidence="2">Uncharacterized protein</fullName>
    </submittedName>
</protein>
<dbReference type="RefSeq" id="WP_345424522.1">
    <property type="nucleotide sequence ID" value="NZ_BAABGT010000087.1"/>
</dbReference>
<dbReference type="EMBL" id="BAABGT010000087">
    <property type="protein sequence ID" value="GAA4554936.1"/>
    <property type="molecule type" value="Genomic_DNA"/>
</dbReference>
<proteinExistence type="predicted"/>
<dbReference type="Proteomes" id="UP001501598">
    <property type="component" value="Unassembled WGS sequence"/>
</dbReference>
<gene>
    <name evidence="2" type="ORF">GCM10023175_54250</name>
</gene>
<feature type="region of interest" description="Disordered" evidence="1">
    <location>
        <begin position="81"/>
        <end position="128"/>
    </location>
</feature>
<organism evidence="2 3">
    <name type="scientific">Pseudonocardia xishanensis</name>
    <dbReference type="NCBI Taxonomy" id="630995"/>
    <lineage>
        <taxon>Bacteria</taxon>
        <taxon>Bacillati</taxon>
        <taxon>Actinomycetota</taxon>
        <taxon>Actinomycetes</taxon>
        <taxon>Pseudonocardiales</taxon>
        <taxon>Pseudonocardiaceae</taxon>
        <taxon>Pseudonocardia</taxon>
    </lineage>
</organism>